<accession>A0A1M5J340</accession>
<dbReference type="AlphaFoldDB" id="A0A1M5J340"/>
<keyword evidence="2" id="KW-1185">Reference proteome</keyword>
<sequence>MTAAITAVAISGYSAYNSNKNANKSMDQQGQALAYQNEIAQQELDMAKEQYEYYKTTYRPLEEEIVANAGLSDAEQQEMVTTAGLTTQSAFDSAEASRNRNLQRMGVNPNSGAYAENTRKSAISKAVAKANSQNTARSQAEEIDYNQKVAAVGLGKGLSSSAAGLMSSASSNYANQASAYGLNAQMYGQQASGSVQMGMGIAGVAMGAYDDKGNFNQSQFGKGLLGIGGF</sequence>
<name>A0A1M5J340_9GAMM</name>
<proteinExistence type="predicted"/>
<evidence type="ECO:0000313" key="1">
    <source>
        <dbReference type="EMBL" id="SHG34433.1"/>
    </source>
</evidence>
<dbReference type="EMBL" id="FQVF01000020">
    <property type="protein sequence ID" value="SHG34433.1"/>
    <property type="molecule type" value="Genomic_DNA"/>
</dbReference>
<gene>
    <name evidence="1" type="ORF">SAMN02745753_03741</name>
</gene>
<protein>
    <submittedName>
        <fullName evidence="1">Uncharacterized protein</fullName>
    </submittedName>
</protein>
<evidence type="ECO:0000313" key="2">
    <source>
        <dbReference type="Proteomes" id="UP000184517"/>
    </source>
</evidence>
<dbReference type="STRING" id="1122206.SAMN02745753_03741"/>
<dbReference type="RefSeq" id="WP_072841181.1">
    <property type="nucleotide sequence ID" value="NZ_FQVF01000020.1"/>
</dbReference>
<dbReference type="Proteomes" id="UP000184517">
    <property type="component" value="Unassembled WGS sequence"/>
</dbReference>
<organism evidence="1 2">
    <name type="scientific">Marinomonas polaris DSM 16579</name>
    <dbReference type="NCBI Taxonomy" id="1122206"/>
    <lineage>
        <taxon>Bacteria</taxon>
        <taxon>Pseudomonadati</taxon>
        <taxon>Pseudomonadota</taxon>
        <taxon>Gammaproteobacteria</taxon>
        <taxon>Oceanospirillales</taxon>
        <taxon>Oceanospirillaceae</taxon>
        <taxon>Marinomonas</taxon>
    </lineage>
</organism>
<reference evidence="2" key="1">
    <citation type="submission" date="2016-11" db="EMBL/GenBank/DDBJ databases">
        <authorList>
            <person name="Varghese N."/>
            <person name="Submissions S."/>
        </authorList>
    </citation>
    <scope>NUCLEOTIDE SEQUENCE [LARGE SCALE GENOMIC DNA]</scope>
    <source>
        <strain evidence="2">DSM 16579</strain>
    </source>
</reference>
<dbReference type="OrthoDB" id="6105877at2"/>